<organism evidence="2 3">
    <name type="scientific">Thelohanellus kitauei</name>
    <name type="common">Myxosporean</name>
    <dbReference type="NCBI Taxonomy" id="669202"/>
    <lineage>
        <taxon>Eukaryota</taxon>
        <taxon>Metazoa</taxon>
        <taxon>Cnidaria</taxon>
        <taxon>Myxozoa</taxon>
        <taxon>Myxosporea</taxon>
        <taxon>Bivalvulida</taxon>
        <taxon>Platysporina</taxon>
        <taxon>Myxobolidae</taxon>
        <taxon>Thelohanellus</taxon>
    </lineage>
</organism>
<accession>A0A0C2MWT2</accession>
<evidence type="ECO:0000313" key="3">
    <source>
        <dbReference type="Proteomes" id="UP000031668"/>
    </source>
</evidence>
<dbReference type="Proteomes" id="UP000031668">
    <property type="component" value="Unassembled WGS sequence"/>
</dbReference>
<keyword evidence="3" id="KW-1185">Reference proteome</keyword>
<protein>
    <recommendedName>
        <fullName evidence="1">Tc1-like transposase DDE domain-containing protein</fullName>
    </recommendedName>
</protein>
<dbReference type="Gene3D" id="3.30.420.10">
    <property type="entry name" value="Ribonuclease H-like superfamily/Ribonuclease H"/>
    <property type="match status" value="1"/>
</dbReference>
<evidence type="ECO:0000313" key="2">
    <source>
        <dbReference type="EMBL" id="KII68600.1"/>
    </source>
</evidence>
<comment type="caution">
    <text evidence="2">The sequence shown here is derived from an EMBL/GenBank/DDBJ whole genome shotgun (WGS) entry which is preliminary data.</text>
</comment>
<dbReference type="EMBL" id="JWZT01002773">
    <property type="protein sequence ID" value="KII68600.1"/>
    <property type="molecule type" value="Genomic_DNA"/>
</dbReference>
<dbReference type="AlphaFoldDB" id="A0A0C2MWT2"/>
<dbReference type="OrthoDB" id="5977738at2759"/>
<gene>
    <name evidence="2" type="ORF">RF11_06858</name>
</gene>
<evidence type="ECO:0000259" key="1">
    <source>
        <dbReference type="Pfam" id="PF13358"/>
    </source>
</evidence>
<dbReference type="InterPro" id="IPR036397">
    <property type="entry name" value="RNaseH_sf"/>
</dbReference>
<sequence length="149" mass="17419">MTPQYQRNNIIYIDESPFNLQMFKSHGWTLVGETPNPVIPTSRGPNVSMILALNSVNVIRCEALVGRGVNFSIFNEFLTKIRETPGTEQIYTIVMENVRYHHSNLEFYDDYPYEIKYLPRYSPFLNPYEEAFNLIKKSSEERLTANRSQ</sequence>
<dbReference type="GO" id="GO:0003676">
    <property type="term" value="F:nucleic acid binding"/>
    <property type="evidence" value="ECO:0007669"/>
    <property type="project" value="InterPro"/>
</dbReference>
<name>A0A0C2MWT2_THEKT</name>
<dbReference type="InterPro" id="IPR038717">
    <property type="entry name" value="Tc1-like_DDE_dom"/>
</dbReference>
<proteinExistence type="predicted"/>
<dbReference type="Pfam" id="PF13358">
    <property type="entry name" value="DDE_3"/>
    <property type="match status" value="1"/>
</dbReference>
<reference evidence="2 3" key="1">
    <citation type="journal article" date="2014" name="Genome Biol. Evol.">
        <title>The genome of the myxosporean Thelohanellus kitauei shows adaptations to nutrient acquisition within its fish host.</title>
        <authorList>
            <person name="Yang Y."/>
            <person name="Xiong J."/>
            <person name="Zhou Z."/>
            <person name="Huo F."/>
            <person name="Miao W."/>
            <person name="Ran C."/>
            <person name="Liu Y."/>
            <person name="Zhang J."/>
            <person name="Feng J."/>
            <person name="Wang M."/>
            <person name="Wang M."/>
            <person name="Wang L."/>
            <person name="Yao B."/>
        </authorList>
    </citation>
    <scope>NUCLEOTIDE SEQUENCE [LARGE SCALE GENOMIC DNA]</scope>
    <source>
        <strain evidence="2">Wuqing</strain>
    </source>
</reference>
<feature type="domain" description="Tc1-like transposase DDE" evidence="1">
    <location>
        <begin position="10"/>
        <end position="144"/>
    </location>
</feature>